<evidence type="ECO:0000256" key="10">
    <source>
        <dbReference type="SAM" id="MobiDB-lite"/>
    </source>
</evidence>
<dbReference type="HOGENOM" id="CLU_038589_1_0_1"/>
<evidence type="ECO:0000256" key="9">
    <source>
        <dbReference type="ARBA" id="ARBA00023328"/>
    </source>
</evidence>
<dbReference type="GO" id="GO:0032133">
    <property type="term" value="C:chromosome passenger complex"/>
    <property type="evidence" value="ECO:0007669"/>
    <property type="project" value="TreeGrafter"/>
</dbReference>
<evidence type="ECO:0000256" key="3">
    <source>
        <dbReference type="ARBA" id="ARBA00009914"/>
    </source>
</evidence>
<keyword evidence="9" id="KW-0137">Centromere</keyword>
<feature type="region of interest" description="Disordered" evidence="10">
    <location>
        <begin position="116"/>
        <end position="194"/>
    </location>
</feature>
<feature type="compositionally biased region" description="Low complexity" evidence="10">
    <location>
        <begin position="224"/>
        <end position="233"/>
    </location>
</feature>
<evidence type="ECO:0000256" key="6">
    <source>
        <dbReference type="ARBA" id="ARBA00022776"/>
    </source>
</evidence>
<dbReference type="EMBL" id="DS985219">
    <property type="protein sequence ID" value="EEY19019.1"/>
    <property type="molecule type" value="Genomic_DNA"/>
</dbReference>
<evidence type="ECO:0000256" key="8">
    <source>
        <dbReference type="ARBA" id="ARBA00023306"/>
    </source>
</evidence>
<dbReference type="InterPro" id="IPR018851">
    <property type="entry name" value="Borealin_N"/>
</dbReference>
<sequence>MAPVRANRRVSGDSPAQHATSPDRHMIPTKTAATPIRKSPIKKRKGITLEQKQALVENLQLEITDRARRLRAQYHAQAQSLRSRVEMRVNRIPRSLLKSTMQDLVAKCAEQQKKLAAAARPPPVPEKDFAPRASPIKTVNASQPPSRPRKRLSKPPQVRPATRTGRRVSESSDGSTATVVKKPAAAKATAATGAKRTVMGTIRKGVAASTAKKAAATATAAAAASKATAASTAGSTRVLRKRG</sequence>
<dbReference type="AlphaFoldDB" id="C9SK01"/>
<dbReference type="GO" id="GO:0051301">
    <property type="term" value="P:cell division"/>
    <property type="evidence" value="ECO:0007669"/>
    <property type="project" value="UniProtKB-KW"/>
</dbReference>
<feature type="region of interest" description="Disordered" evidence="10">
    <location>
        <begin position="1"/>
        <end position="35"/>
    </location>
</feature>
<dbReference type="GO" id="GO:0005634">
    <property type="term" value="C:nucleus"/>
    <property type="evidence" value="ECO:0007669"/>
    <property type="project" value="UniProtKB-SubCell"/>
</dbReference>
<dbReference type="OrthoDB" id="2392550at2759"/>
<protein>
    <recommendedName>
        <fullName evidence="11">Borealin N-terminal domain-containing protein</fullName>
    </recommendedName>
</protein>
<evidence type="ECO:0000256" key="5">
    <source>
        <dbReference type="ARBA" id="ARBA00022618"/>
    </source>
</evidence>
<name>C9SK01_VERA1</name>
<reference evidence="13" key="1">
    <citation type="journal article" date="2011" name="PLoS Pathog.">
        <title>Comparative genomics yields insights into niche adaptation of plant vascular wilt pathogens.</title>
        <authorList>
            <person name="Klosterman S.J."/>
            <person name="Subbarao K.V."/>
            <person name="Kang S."/>
            <person name="Veronese P."/>
            <person name="Gold S.E."/>
            <person name="Thomma B.P.H.J."/>
            <person name="Chen Z."/>
            <person name="Henrissat B."/>
            <person name="Lee Y.-H."/>
            <person name="Park J."/>
            <person name="Garcia-Pedrajas M.D."/>
            <person name="Barbara D.J."/>
            <person name="Anchieta A."/>
            <person name="de Jonge R."/>
            <person name="Santhanam P."/>
            <person name="Maruthachalam K."/>
            <person name="Atallah Z."/>
            <person name="Amyotte S.G."/>
            <person name="Paz Z."/>
            <person name="Inderbitzin P."/>
            <person name="Hayes R.J."/>
            <person name="Heiman D.I."/>
            <person name="Young S."/>
            <person name="Zeng Q."/>
            <person name="Engels R."/>
            <person name="Galagan J."/>
            <person name="Cuomo C.A."/>
            <person name="Dobinson K.F."/>
            <person name="Ma L.-J."/>
        </authorList>
    </citation>
    <scope>NUCLEOTIDE SEQUENCE [LARGE SCALE GENOMIC DNA]</scope>
    <source>
        <strain evidence="13">VaMs.102 / ATCC MYA-4576 / FGSC 10136</strain>
    </source>
</reference>
<dbReference type="RefSeq" id="XP_003004015.1">
    <property type="nucleotide sequence ID" value="XM_003003969.1"/>
</dbReference>
<dbReference type="GO" id="GO:0000775">
    <property type="term" value="C:chromosome, centromeric region"/>
    <property type="evidence" value="ECO:0007669"/>
    <property type="project" value="UniProtKB-SubCell"/>
</dbReference>
<dbReference type="InterPro" id="IPR018867">
    <property type="entry name" value="Cell_div_borealin"/>
</dbReference>
<keyword evidence="7" id="KW-0539">Nucleus</keyword>
<evidence type="ECO:0000313" key="13">
    <source>
        <dbReference type="Proteomes" id="UP000008698"/>
    </source>
</evidence>
<evidence type="ECO:0000256" key="2">
    <source>
        <dbReference type="ARBA" id="ARBA00004584"/>
    </source>
</evidence>
<proteinExistence type="inferred from homology"/>
<comment type="subcellular location">
    <subcellularLocation>
        <location evidence="2">Chromosome</location>
        <location evidence="2">Centromere</location>
    </subcellularLocation>
    <subcellularLocation>
        <location evidence="1">Nucleus</location>
    </subcellularLocation>
</comment>
<evidence type="ECO:0000313" key="12">
    <source>
        <dbReference type="EMBL" id="EEY19019.1"/>
    </source>
</evidence>
<feature type="compositionally biased region" description="Low complexity" evidence="10">
    <location>
        <begin position="176"/>
        <end position="194"/>
    </location>
</feature>
<feature type="domain" description="Borealin N-terminal" evidence="11">
    <location>
        <begin position="51"/>
        <end position="107"/>
    </location>
</feature>
<dbReference type="KEGG" id="val:VDBG_05128"/>
<dbReference type="eggNOG" id="ENOG502S9QE">
    <property type="taxonomic scope" value="Eukaryota"/>
</dbReference>
<organism evidence="13">
    <name type="scientific">Verticillium alfalfae (strain VaMs.102 / ATCC MYA-4576 / FGSC 10136)</name>
    <name type="common">Verticillium wilt of alfalfa</name>
    <name type="synonym">Verticillium albo-atrum</name>
    <dbReference type="NCBI Taxonomy" id="526221"/>
    <lineage>
        <taxon>Eukaryota</taxon>
        <taxon>Fungi</taxon>
        <taxon>Dikarya</taxon>
        <taxon>Ascomycota</taxon>
        <taxon>Pezizomycotina</taxon>
        <taxon>Sordariomycetes</taxon>
        <taxon>Hypocreomycetidae</taxon>
        <taxon>Glomerellales</taxon>
        <taxon>Plectosphaerellaceae</taxon>
        <taxon>Verticillium</taxon>
    </lineage>
</organism>
<feature type="region of interest" description="Disordered" evidence="10">
    <location>
        <begin position="224"/>
        <end position="243"/>
    </location>
</feature>
<dbReference type="Pfam" id="PF10444">
    <property type="entry name" value="Nbl1_Borealin_N"/>
    <property type="match status" value="1"/>
</dbReference>
<keyword evidence="5" id="KW-0132">Cell division</keyword>
<keyword evidence="6" id="KW-0498">Mitosis</keyword>
<evidence type="ECO:0000256" key="1">
    <source>
        <dbReference type="ARBA" id="ARBA00004123"/>
    </source>
</evidence>
<dbReference type="GO" id="GO:0051233">
    <property type="term" value="C:spindle midzone"/>
    <property type="evidence" value="ECO:0007669"/>
    <property type="project" value="TreeGrafter"/>
</dbReference>
<dbReference type="Proteomes" id="UP000008698">
    <property type="component" value="Unassembled WGS sequence"/>
</dbReference>
<dbReference type="PANTHER" id="PTHR16040">
    <property type="entry name" value="AUSTRALIN, ISOFORM A-RELATED"/>
    <property type="match status" value="1"/>
</dbReference>
<dbReference type="PANTHER" id="PTHR16040:SF7">
    <property type="entry name" value="AUSTRALIN, ISOFORM A-RELATED"/>
    <property type="match status" value="1"/>
</dbReference>
<evidence type="ECO:0000256" key="7">
    <source>
        <dbReference type="ARBA" id="ARBA00023242"/>
    </source>
</evidence>
<evidence type="ECO:0000259" key="11">
    <source>
        <dbReference type="Pfam" id="PF10444"/>
    </source>
</evidence>
<keyword evidence="4" id="KW-0158">Chromosome</keyword>
<comment type="similarity">
    <text evidence="3">Belongs to the borealin family.</text>
</comment>
<dbReference type="GeneID" id="9535773"/>
<accession>C9SK01</accession>
<evidence type="ECO:0000256" key="4">
    <source>
        <dbReference type="ARBA" id="ARBA00022454"/>
    </source>
</evidence>
<keyword evidence="8" id="KW-0131">Cell cycle</keyword>
<keyword evidence="13" id="KW-1185">Reference proteome</keyword>
<dbReference type="GO" id="GO:0000070">
    <property type="term" value="P:mitotic sister chromatid segregation"/>
    <property type="evidence" value="ECO:0007669"/>
    <property type="project" value="TreeGrafter"/>
</dbReference>
<gene>
    <name evidence="12" type="ORF">VDBG_05128</name>
</gene>
<dbReference type="OMA" id="AQCASMQ"/>